<protein>
    <submittedName>
        <fullName evidence="1">Uncharacterized protein</fullName>
    </submittedName>
</protein>
<comment type="caution">
    <text evidence="1">The sequence shown here is derived from an EMBL/GenBank/DDBJ whole genome shotgun (WGS) entry which is preliminary data.</text>
</comment>
<dbReference type="EMBL" id="QCYK01000003">
    <property type="protein sequence ID" value="PUZ23205.1"/>
    <property type="molecule type" value="Genomic_DNA"/>
</dbReference>
<dbReference type="Proteomes" id="UP000244450">
    <property type="component" value="Unassembled WGS sequence"/>
</dbReference>
<evidence type="ECO:0000313" key="1">
    <source>
        <dbReference type="EMBL" id="PUZ23205.1"/>
    </source>
</evidence>
<proteinExistence type="predicted"/>
<dbReference type="AlphaFoldDB" id="A0A2T7BDQ0"/>
<organism evidence="1 2">
    <name type="scientific">Chitinophaga parva</name>
    <dbReference type="NCBI Taxonomy" id="2169414"/>
    <lineage>
        <taxon>Bacteria</taxon>
        <taxon>Pseudomonadati</taxon>
        <taxon>Bacteroidota</taxon>
        <taxon>Chitinophagia</taxon>
        <taxon>Chitinophagales</taxon>
        <taxon>Chitinophagaceae</taxon>
        <taxon>Chitinophaga</taxon>
    </lineage>
</organism>
<sequence length="60" mass="6589">MPYKVPALLFGAMPQNAQAQAYGSKRSQDGILFPIQSQKSPGIYSKKQTPGPFLLKSTYL</sequence>
<keyword evidence="2" id="KW-1185">Reference proteome</keyword>
<accession>A0A2T7BDQ0</accession>
<evidence type="ECO:0000313" key="2">
    <source>
        <dbReference type="Proteomes" id="UP000244450"/>
    </source>
</evidence>
<reference evidence="1 2" key="1">
    <citation type="submission" date="2018-04" db="EMBL/GenBank/DDBJ databases">
        <title>Chitinophaga fuyangensis sp. nov., isolated from soil in a chemical factory.</title>
        <authorList>
            <person name="Chen K."/>
        </authorList>
    </citation>
    <scope>NUCLEOTIDE SEQUENCE [LARGE SCALE GENOMIC DNA]</scope>
    <source>
        <strain evidence="1 2">LY-1</strain>
    </source>
</reference>
<name>A0A2T7BDQ0_9BACT</name>
<gene>
    <name evidence="1" type="ORF">DCC81_22685</name>
</gene>